<proteinExistence type="predicted"/>
<comment type="subcellular location">
    <subcellularLocation>
        <location evidence="1">Cytoplasm</location>
        <location evidence="1">Cytoskeleton</location>
        <location evidence="1">Cilium axoneme</location>
    </subcellularLocation>
</comment>
<gene>
    <name evidence="2" type="ORF">CVIRNUC_005751</name>
</gene>
<dbReference type="PANTHER" id="PTHR45752">
    <property type="entry name" value="LEUCINE-RICH REPEAT-CONTAINING"/>
    <property type="match status" value="1"/>
</dbReference>
<evidence type="ECO:0008006" key="4">
    <source>
        <dbReference type="Google" id="ProtNLM"/>
    </source>
</evidence>
<dbReference type="Gene3D" id="1.20.1280.50">
    <property type="match status" value="1"/>
</dbReference>
<dbReference type="InterPro" id="IPR032675">
    <property type="entry name" value="LRR_dom_sf"/>
</dbReference>
<sequence>MQLLQRRRKKGRNELVEEVPSASASINECLDIDLLQSVFACLDQEHRIKTVPLVCRTWRDAAAAPSIMWERLRLAFTLLKPAQICSSEVMGEVQRPSRLAPWLAARSRSIHALSICILDDAAARHMTDGLLLATLPLLPALQELHIFSTGTISSSNIALIASLSRAHCKLQELSLSFSPLKDFVPAHLNVLERMDALTSLSISLHAAARHMRESMGGHPRWHGDLPSGLCNLPKLTELDLSFRAFGQAELCLPQAFTRLTSLKKLRLDSCGRVRCHPDLASGMLRQLDDVSLRQCRLGNMGCLDVLLGLPKLRELRIEDCTSDAGAEPAPWGDTMRVMPPLLELADMFNLILRRCRSSRADSDLVRAGSRLQRMLHARCNQLSALPAALTSAWRCFPTRLTLRYCGLRELPRGRYLSTLTVLDLEGNSFLAIPEVLRHARQLTHLDLSCNHGLQVGLPDVHTLLQLHTLRILDLSKVSERPPHEAPPLPNEVLPYWTKGSLLNLAAVVCWRHAASMKPAAIQVTSTPGDGPEPCTDLDVADTLSCLRMPVNAMPLEVSVMLLGAPWLSAACIKFASWREPGKVTFDMEATCEAYVKSVVDVMSPTARLAMARKARRNPNWRRLTWHLRWAEFKDGLSNVFAQLIHRLRLQQR</sequence>
<evidence type="ECO:0000256" key="1">
    <source>
        <dbReference type="ARBA" id="ARBA00004430"/>
    </source>
</evidence>
<dbReference type="PANTHER" id="PTHR45752:SF187">
    <property type="entry name" value="LEUCINE-RICH REPEAT AND IQ DOMAIN-CONTAINING PROTEIN 4"/>
    <property type="match status" value="1"/>
</dbReference>
<dbReference type="InterPro" id="IPR050715">
    <property type="entry name" value="LRR-SigEffector_domain"/>
</dbReference>
<organism evidence="2 3">
    <name type="scientific">Coccomyxa viridis</name>
    <dbReference type="NCBI Taxonomy" id="1274662"/>
    <lineage>
        <taxon>Eukaryota</taxon>
        <taxon>Viridiplantae</taxon>
        <taxon>Chlorophyta</taxon>
        <taxon>core chlorophytes</taxon>
        <taxon>Trebouxiophyceae</taxon>
        <taxon>Trebouxiophyceae incertae sedis</taxon>
        <taxon>Coccomyxaceae</taxon>
        <taxon>Coccomyxa</taxon>
    </lineage>
</organism>
<dbReference type="GO" id="GO:0005930">
    <property type="term" value="C:axoneme"/>
    <property type="evidence" value="ECO:0007669"/>
    <property type="project" value="UniProtKB-SubCell"/>
</dbReference>
<comment type="caution">
    <text evidence="2">The sequence shown here is derived from an EMBL/GenBank/DDBJ whole genome shotgun (WGS) entry which is preliminary data.</text>
</comment>
<protein>
    <recommendedName>
        <fullName evidence="4">F-box domain-containing protein</fullName>
    </recommendedName>
</protein>
<dbReference type="Proteomes" id="UP001314263">
    <property type="component" value="Unassembled WGS sequence"/>
</dbReference>
<evidence type="ECO:0000313" key="3">
    <source>
        <dbReference type="Proteomes" id="UP001314263"/>
    </source>
</evidence>
<accession>A0AAV1I6Z9</accession>
<evidence type="ECO:0000313" key="2">
    <source>
        <dbReference type="EMBL" id="CAK0782533.1"/>
    </source>
</evidence>
<name>A0AAV1I6Z9_9CHLO</name>
<dbReference type="EMBL" id="CAUYUE010000007">
    <property type="protein sequence ID" value="CAK0782533.1"/>
    <property type="molecule type" value="Genomic_DNA"/>
</dbReference>
<dbReference type="SUPFAM" id="SSF52058">
    <property type="entry name" value="L domain-like"/>
    <property type="match status" value="1"/>
</dbReference>
<reference evidence="2 3" key="1">
    <citation type="submission" date="2023-10" db="EMBL/GenBank/DDBJ databases">
        <authorList>
            <person name="Maclean D."/>
            <person name="Macfadyen A."/>
        </authorList>
    </citation>
    <scope>NUCLEOTIDE SEQUENCE [LARGE SCALE GENOMIC DNA]</scope>
</reference>
<dbReference type="AlphaFoldDB" id="A0AAV1I6Z9"/>
<keyword evidence="3" id="KW-1185">Reference proteome</keyword>
<dbReference type="Gene3D" id="3.80.10.10">
    <property type="entry name" value="Ribonuclease Inhibitor"/>
    <property type="match status" value="2"/>
</dbReference>